<dbReference type="HAMAP" id="MF_01014">
    <property type="entry name" value="HisA"/>
    <property type="match status" value="1"/>
</dbReference>
<evidence type="ECO:0000256" key="4">
    <source>
        <dbReference type="ARBA" id="ARBA00009667"/>
    </source>
</evidence>
<name>A0AA37WZC6_9GAMM</name>
<dbReference type="CDD" id="cd04732">
    <property type="entry name" value="HisA"/>
    <property type="match status" value="1"/>
</dbReference>
<evidence type="ECO:0000256" key="8">
    <source>
        <dbReference type="ARBA" id="ARBA00023235"/>
    </source>
</evidence>
<sequence>MIIAALDLIDGEVVRLYQGDYQQKTAFEFDPIQRLKDYDSKGARWLHIVDLDGAKNPNKRQLALISKMVSQVNARVQVGGGVRTQQDVQQLLDAGVARVVIGSVAVSQPELVQAWFKEYGAERICLALDVNIDIDGRKEVAVSGWQQGSGRAIEDVLNHYLPLGLKHVLVTDISKDGTLAGANCDLYRDLCSEYPTIQWQASGGIATLADIEAVKASGANAIIVGKALLINNFSLSEAIQCWPNA</sequence>
<keyword evidence="13" id="KW-1185">Reference proteome</keyword>
<dbReference type="EC" id="5.3.1.16" evidence="9 11"/>
<comment type="caution">
    <text evidence="12">The sequence shown here is derived from an EMBL/GenBank/DDBJ whole genome shotgun (WGS) entry which is preliminary data.</text>
</comment>
<dbReference type="EMBL" id="BSPO01000003">
    <property type="protein sequence ID" value="GLS84755.1"/>
    <property type="molecule type" value="Genomic_DNA"/>
</dbReference>
<accession>A0AA37WZC6</accession>
<dbReference type="InterPro" id="IPR044524">
    <property type="entry name" value="Isoase_HisA-like"/>
</dbReference>
<dbReference type="InterPro" id="IPR013785">
    <property type="entry name" value="Aldolase_TIM"/>
</dbReference>
<dbReference type="SUPFAM" id="SSF51366">
    <property type="entry name" value="Ribulose-phoshate binding barrel"/>
    <property type="match status" value="1"/>
</dbReference>
<organism evidence="12 13">
    <name type="scientific">Paraferrimonas haliotis</name>
    <dbReference type="NCBI Taxonomy" id="2013866"/>
    <lineage>
        <taxon>Bacteria</taxon>
        <taxon>Pseudomonadati</taxon>
        <taxon>Pseudomonadota</taxon>
        <taxon>Gammaproteobacteria</taxon>
        <taxon>Alteromonadales</taxon>
        <taxon>Ferrimonadaceae</taxon>
        <taxon>Paraferrimonas</taxon>
    </lineage>
</organism>
<evidence type="ECO:0000313" key="12">
    <source>
        <dbReference type="EMBL" id="GLS84755.1"/>
    </source>
</evidence>
<comment type="subcellular location">
    <subcellularLocation>
        <location evidence="2 9 11">Cytoplasm</location>
    </subcellularLocation>
</comment>
<keyword evidence="5 9" id="KW-0963">Cytoplasm</keyword>
<protein>
    <recommendedName>
        <fullName evidence="9 11">1-(5-phosphoribosyl)-5-[(5-phosphoribosylamino)methylideneamino] imidazole-4-carboxamide isomerase</fullName>
        <ecNumber evidence="9 11">5.3.1.16</ecNumber>
    </recommendedName>
    <alternativeName>
        <fullName evidence="9">Phosphoribosylformimino-5-aminoimidazole carboxamide ribotide isomerase</fullName>
    </alternativeName>
</protein>
<comment type="pathway">
    <text evidence="3 9 11">Amino-acid biosynthesis; L-histidine biosynthesis; L-histidine from 5-phospho-alpha-D-ribose 1-diphosphate: step 4/9.</text>
</comment>
<dbReference type="Proteomes" id="UP001157439">
    <property type="component" value="Unassembled WGS sequence"/>
</dbReference>
<keyword evidence="7 9" id="KW-0368">Histidine biosynthesis</keyword>
<keyword evidence="8 9" id="KW-0413">Isomerase</keyword>
<evidence type="ECO:0000256" key="3">
    <source>
        <dbReference type="ARBA" id="ARBA00005133"/>
    </source>
</evidence>
<dbReference type="GO" id="GO:0003949">
    <property type="term" value="F:1-(5-phosphoribosyl)-5-[(5-phosphoribosylamino)methylideneamino]imidazole-4-carboxamide isomerase activity"/>
    <property type="evidence" value="ECO:0007669"/>
    <property type="project" value="UniProtKB-UniRule"/>
</dbReference>
<evidence type="ECO:0000256" key="5">
    <source>
        <dbReference type="ARBA" id="ARBA00022490"/>
    </source>
</evidence>
<dbReference type="GO" id="GO:0000105">
    <property type="term" value="P:L-histidine biosynthetic process"/>
    <property type="evidence" value="ECO:0007669"/>
    <property type="project" value="UniProtKB-UniRule"/>
</dbReference>
<dbReference type="InterPro" id="IPR023016">
    <property type="entry name" value="HisA/PriA"/>
</dbReference>
<gene>
    <name evidence="9 12" type="primary">hisA</name>
    <name evidence="12" type="ORF">GCM10007894_27320</name>
</gene>
<keyword evidence="6 9" id="KW-0028">Amino-acid biosynthesis</keyword>
<dbReference type="AlphaFoldDB" id="A0AA37WZC6"/>
<dbReference type="InterPro" id="IPR011060">
    <property type="entry name" value="RibuloseP-bd_barrel"/>
</dbReference>
<dbReference type="InterPro" id="IPR006062">
    <property type="entry name" value="His_biosynth"/>
</dbReference>
<evidence type="ECO:0000256" key="9">
    <source>
        <dbReference type="HAMAP-Rule" id="MF_01014"/>
    </source>
</evidence>
<evidence type="ECO:0000256" key="7">
    <source>
        <dbReference type="ARBA" id="ARBA00023102"/>
    </source>
</evidence>
<comment type="similarity">
    <text evidence="4 9 10">Belongs to the HisA/HisF family.</text>
</comment>
<dbReference type="Pfam" id="PF00977">
    <property type="entry name" value="His_biosynth"/>
    <property type="match status" value="1"/>
</dbReference>
<evidence type="ECO:0000256" key="6">
    <source>
        <dbReference type="ARBA" id="ARBA00022605"/>
    </source>
</evidence>
<evidence type="ECO:0000256" key="11">
    <source>
        <dbReference type="RuleBase" id="RU003658"/>
    </source>
</evidence>
<dbReference type="PANTHER" id="PTHR43090:SF2">
    <property type="entry name" value="1-(5-PHOSPHORIBOSYL)-5-[(5-PHOSPHORIBOSYLAMINO)METHYLIDENEAMINO] IMIDAZOLE-4-CARBOXAMIDE ISOMERASE"/>
    <property type="match status" value="1"/>
</dbReference>
<dbReference type="PANTHER" id="PTHR43090">
    <property type="entry name" value="1-(5-PHOSPHORIBOSYL)-5-[(5-PHOSPHORIBOSYLAMINO)METHYLIDENEAMINO] IMIDAZOLE-4-CARBOXAMIDE ISOMERASE"/>
    <property type="match status" value="1"/>
</dbReference>
<reference evidence="12 13" key="1">
    <citation type="journal article" date="2014" name="Int. J. Syst. Evol. Microbiol.">
        <title>Complete genome sequence of Corynebacterium casei LMG S-19264T (=DSM 44701T), isolated from a smear-ripened cheese.</title>
        <authorList>
            <consortium name="US DOE Joint Genome Institute (JGI-PGF)"/>
            <person name="Walter F."/>
            <person name="Albersmeier A."/>
            <person name="Kalinowski J."/>
            <person name="Ruckert C."/>
        </authorList>
    </citation>
    <scope>NUCLEOTIDE SEQUENCE [LARGE SCALE GENOMIC DNA]</scope>
    <source>
        <strain evidence="12 13">NBRC 112785</strain>
    </source>
</reference>
<feature type="active site" description="Proton donor" evidence="9">
    <location>
        <position position="129"/>
    </location>
</feature>
<comment type="catalytic activity">
    <reaction evidence="1 9 11">
        <text>1-(5-phospho-beta-D-ribosyl)-5-[(5-phospho-beta-D-ribosylamino)methylideneamino]imidazole-4-carboxamide = 5-[(5-phospho-1-deoxy-D-ribulos-1-ylimino)methylamino]-1-(5-phospho-beta-D-ribosyl)imidazole-4-carboxamide</text>
        <dbReference type="Rhea" id="RHEA:15469"/>
        <dbReference type="ChEBI" id="CHEBI:58435"/>
        <dbReference type="ChEBI" id="CHEBI:58525"/>
        <dbReference type="EC" id="5.3.1.16"/>
    </reaction>
</comment>
<dbReference type="GO" id="GO:0005737">
    <property type="term" value="C:cytoplasm"/>
    <property type="evidence" value="ECO:0007669"/>
    <property type="project" value="UniProtKB-SubCell"/>
</dbReference>
<evidence type="ECO:0000256" key="2">
    <source>
        <dbReference type="ARBA" id="ARBA00004496"/>
    </source>
</evidence>
<dbReference type="FunFam" id="3.20.20.70:FF:000009">
    <property type="entry name" value="1-(5-phosphoribosyl)-5-[(5-phosphoribosylamino)methylideneamino] imidazole-4-carboxamide isomerase"/>
    <property type="match status" value="1"/>
</dbReference>
<evidence type="ECO:0000313" key="13">
    <source>
        <dbReference type="Proteomes" id="UP001157439"/>
    </source>
</evidence>
<dbReference type="NCBIfam" id="TIGR00007">
    <property type="entry name" value="1-(5-phosphoribosyl)-5-[(5-phosphoribosylamino)methylideneamino]imidazole-4-carboxamide isomerase"/>
    <property type="match status" value="1"/>
</dbReference>
<dbReference type="InterPro" id="IPR006063">
    <property type="entry name" value="HisA_bact_arch"/>
</dbReference>
<evidence type="ECO:0000256" key="1">
    <source>
        <dbReference type="ARBA" id="ARBA00000901"/>
    </source>
</evidence>
<proteinExistence type="inferred from homology"/>
<dbReference type="GO" id="GO:0000162">
    <property type="term" value="P:L-tryptophan biosynthetic process"/>
    <property type="evidence" value="ECO:0007669"/>
    <property type="project" value="TreeGrafter"/>
</dbReference>
<dbReference type="Gene3D" id="3.20.20.70">
    <property type="entry name" value="Aldolase class I"/>
    <property type="match status" value="1"/>
</dbReference>
<dbReference type="RefSeq" id="WP_095499491.1">
    <property type="nucleotide sequence ID" value="NZ_BSPO01000003.1"/>
</dbReference>
<feature type="active site" description="Proton acceptor" evidence="9">
    <location>
        <position position="7"/>
    </location>
</feature>
<evidence type="ECO:0000256" key="10">
    <source>
        <dbReference type="RuleBase" id="RU003657"/>
    </source>
</evidence>